<sequence length="583" mass="63276">MTSEATAIDPGIITTSTVTTWLNHHSALVADWDAVAQADEVGVDGTFLQLMLRLQGASVARSSADLDLPAILRQRHREGRTMAFVGGGPGIAKAAAERFPGVVLAVDGFDGVADHPRLVQRLRVSGASVIVLGMGSPAQDRIAIRLRDDLPGVEIYTAGGWFDQLAHAENYFPPMVHALRLGWLWRLCHEPRRLAGRYTIEPFVAAVRLRTVARRLEASGLRLHGNKRFFVHRGIAEERDVVQIVTQLERAGAQTLSWWIENQACGTPGFRSYFLYNKSGSDLFTGSRCLAASRPATPGALVTMLRKLRDLMRGRDAVIAHTHYAIAAVVLMSMLLRPADRPKVVAVHHWPIERYPRLAATVYSLGVRKALIDEEVFVSPSVRPDAGRGVVIENPVPLAAFGRAAPRREVDLLVVARHSAEKSVSTAIDALPHLPGRTLTLVGEGPLTAELEAQARSAGVDDRVVFAGPRPNVEVREMMERASALILPSRWEAMPMVLLEGIACAVPLVVSRIPAHGFVSESGAALGFEVDDAAGLAESVRSLDDDATRNSLDAGVQVVRERLSEPAVAERWLTLVDDILAPT</sequence>
<comment type="caution">
    <text evidence="4">The sequence shown here is derived from an EMBL/GenBank/DDBJ whole genome shotgun (WGS) entry which is preliminary data.</text>
</comment>
<evidence type="ECO:0000313" key="4">
    <source>
        <dbReference type="EMBL" id="MXP20292.1"/>
    </source>
</evidence>
<dbReference type="Gene3D" id="3.40.50.2000">
    <property type="entry name" value="Glycogen Phosphorylase B"/>
    <property type="match status" value="2"/>
</dbReference>
<dbReference type="Pfam" id="PF03808">
    <property type="entry name" value="Glyco_tran_WecG"/>
    <property type="match status" value="1"/>
</dbReference>
<keyword evidence="1" id="KW-0328">Glycosyltransferase</keyword>
<dbReference type="CDD" id="cd06533">
    <property type="entry name" value="Glyco_transf_WecG_TagA"/>
    <property type="match status" value="1"/>
</dbReference>
<accession>A0A6L7GL50</accession>
<dbReference type="InterPro" id="IPR004629">
    <property type="entry name" value="WecG_TagA_CpsF"/>
</dbReference>
<proteinExistence type="predicted"/>
<dbReference type="PANTHER" id="PTHR12526:SF510">
    <property type="entry name" value="D-INOSITOL 3-PHOSPHATE GLYCOSYLTRANSFERASE"/>
    <property type="match status" value="1"/>
</dbReference>
<dbReference type="CDD" id="cd03801">
    <property type="entry name" value="GT4_PimA-like"/>
    <property type="match status" value="1"/>
</dbReference>
<keyword evidence="2 4" id="KW-0808">Transferase</keyword>
<dbReference type="InterPro" id="IPR001296">
    <property type="entry name" value="Glyco_trans_1"/>
</dbReference>
<evidence type="ECO:0000259" key="3">
    <source>
        <dbReference type="Pfam" id="PF00534"/>
    </source>
</evidence>
<name>A0A6L7GL50_9ACTN</name>
<keyword evidence="5" id="KW-1185">Reference proteome</keyword>
<feature type="domain" description="Glycosyl transferase family 1" evidence="3">
    <location>
        <begin position="408"/>
        <end position="546"/>
    </location>
</feature>
<dbReference type="RefSeq" id="WP_160900450.1">
    <property type="nucleotide sequence ID" value="NZ_CP102850.1"/>
</dbReference>
<evidence type="ECO:0000256" key="2">
    <source>
        <dbReference type="ARBA" id="ARBA00022679"/>
    </source>
</evidence>
<evidence type="ECO:0000313" key="5">
    <source>
        <dbReference type="Proteomes" id="UP000475545"/>
    </source>
</evidence>
<dbReference type="Proteomes" id="UP000475545">
    <property type="component" value="Unassembled WGS sequence"/>
</dbReference>
<dbReference type="Pfam" id="PF00534">
    <property type="entry name" value="Glycos_transf_1"/>
    <property type="match status" value="1"/>
</dbReference>
<organism evidence="4 5">
    <name type="scientific">Gordonia mangrovi</name>
    <dbReference type="NCBI Taxonomy" id="2665643"/>
    <lineage>
        <taxon>Bacteria</taxon>
        <taxon>Bacillati</taxon>
        <taxon>Actinomycetota</taxon>
        <taxon>Actinomycetes</taxon>
        <taxon>Mycobacteriales</taxon>
        <taxon>Gordoniaceae</taxon>
        <taxon>Gordonia</taxon>
    </lineage>
</organism>
<dbReference type="EMBL" id="WMBR01000001">
    <property type="protein sequence ID" value="MXP20292.1"/>
    <property type="molecule type" value="Genomic_DNA"/>
</dbReference>
<dbReference type="SUPFAM" id="SSF53756">
    <property type="entry name" value="UDP-Glycosyltransferase/glycogen phosphorylase"/>
    <property type="match status" value="1"/>
</dbReference>
<evidence type="ECO:0000256" key="1">
    <source>
        <dbReference type="ARBA" id="ARBA00022676"/>
    </source>
</evidence>
<dbReference type="AlphaFoldDB" id="A0A6L7GL50"/>
<gene>
    <name evidence="4" type="ORF">GIY30_02820</name>
</gene>
<reference evidence="4 5" key="1">
    <citation type="submission" date="2019-11" db="EMBL/GenBank/DDBJ databases">
        <title>Gordonia sp. nov., a novel actinobacterium isolated from mangrove soil in Hainan.</title>
        <authorList>
            <person name="Huang X."/>
            <person name="Xie Y."/>
            <person name="Chu X."/>
            <person name="Xiao K."/>
        </authorList>
    </citation>
    <scope>NUCLEOTIDE SEQUENCE [LARGE SCALE GENOMIC DNA]</scope>
    <source>
        <strain evidence="4 5">HNM0687</strain>
    </source>
</reference>
<dbReference type="GO" id="GO:0016757">
    <property type="term" value="F:glycosyltransferase activity"/>
    <property type="evidence" value="ECO:0007669"/>
    <property type="project" value="UniProtKB-KW"/>
</dbReference>
<protein>
    <submittedName>
        <fullName evidence="4">Glycosyltransferase</fullName>
    </submittedName>
</protein>
<dbReference type="PANTHER" id="PTHR12526">
    <property type="entry name" value="GLYCOSYLTRANSFERASE"/>
    <property type="match status" value="1"/>
</dbReference>